<accession>A0ABP1HRG5</accession>
<dbReference type="Gene3D" id="2.20.110.10">
    <property type="entry name" value="Histone H3 K4-specific methyltransferase SET7/9 N-terminal domain"/>
    <property type="match status" value="1"/>
</dbReference>
<dbReference type="PANTHER" id="PTHR43215">
    <property type="entry name" value="RADIAL SPOKE HEAD 1 HOMOLOG"/>
    <property type="match status" value="1"/>
</dbReference>
<proteinExistence type="predicted"/>
<evidence type="ECO:0000313" key="2">
    <source>
        <dbReference type="EMBL" id="CAL5999308.1"/>
    </source>
</evidence>
<dbReference type="InterPro" id="IPR003409">
    <property type="entry name" value="MORN"/>
</dbReference>
<sequence length="288" mass="33421">MNKRKAVDLKDNEEYNACSTQTKGVIQYEDSMYQGDILNKDIKHGHGVQIWTDDNKTQGRKFYEGQYSKDQYEGEGEMIYASGHSYKGCRVNKLYHGYGVFKYKNGNILEGEFQQSRFVSGRLTFIDGSCFDINKNEYPFKPTYGPLYQLSCCLSLEEYNSDFGSISHETLTTCTQNSNAIMQERPIDQQLPKFNSLKVILKNINKQVGLFVRSSTSKLTAQQLKIILDTTMKIINIQEYLVDEKIWFLIEYKGQYSLSAFQYNGLKHKWVNQIKQGKPLTDEDFQYQ</sequence>
<gene>
    <name evidence="2" type="ORF">HINF_LOCUS16156</name>
</gene>
<dbReference type="PANTHER" id="PTHR43215:SF14">
    <property type="entry name" value="RADIAL SPOKE HEAD 1 HOMOLOG"/>
    <property type="match status" value="1"/>
</dbReference>
<protein>
    <submittedName>
        <fullName evidence="2">TIR_domain-containing protein</fullName>
    </submittedName>
</protein>
<name>A0ABP1HRG5_9EUKA</name>
<keyword evidence="1" id="KW-0677">Repeat</keyword>
<dbReference type="EMBL" id="CAXDID020000039">
    <property type="protein sequence ID" value="CAL5999308.1"/>
    <property type="molecule type" value="Genomic_DNA"/>
</dbReference>
<dbReference type="Pfam" id="PF02493">
    <property type="entry name" value="MORN"/>
    <property type="match status" value="3"/>
</dbReference>
<reference evidence="2 3" key="1">
    <citation type="submission" date="2024-07" db="EMBL/GenBank/DDBJ databases">
        <authorList>
            <person name="Akdeniz Z."/>
        </authorList>
    </citation>
    <scope>NUCLEOTIDE SEQUENCE [LARGE SCALE GENOMIC DNA]</scope>
</reference>
<dbReference type="Proteomes" id="UP001642409">
    <property type="component" value="Unassembled WGS sequence"/>
</dbReference>
<keyword evidence="3" id="KW-1185">Reference proteome</keyword>
<comment type="caution">
    <text evidence="2">The sequence shown here is derived from an EMBL/GenBank/DDBJ whole genome shotgun (WGS) entry which is preliminary data.</text>
</comment>
<dbReference type="SMART" id="SM00698">
    <property type="entry name" value="MORN"/>
    <property type="match status" value="3"/>
</dbReference>
<dbReference type="SUPFAM" id="SSF82185">
    <property type="entry name" value="Histone H3 K4-specific methyltransferase SET7/9 N-terminal domain"/>
    <property type="match status" value="1"/>
</dbReference>
<evidence type="ECO:0000313" key="3">
    <source>
        <dbReference type="Proteomes" id="UP001642409"/>
    </source>
</evidence>
<evidence type="ECO:0000256" key="1">
    <source>
        <dbReference type="ARBA" id="ARBA00022737"/>
    </source>
</evidence>
<organism evidence="2 3">
    <name type="scientific">Hexamita inflata</name>
    <dbReference type="NCBI Taxonomy" id="28002"/>
    <lineage>
        <taxon>Eukaryota</taxon>
        <taxon>Metamonada</taxon>
        <taxon>Diplomonadida</taxon>
        <taxon>Hexamitidae</taxon>
        <taxon>Hexamitinae</taxon>
        <taxon>Hexamita</taxon>
    </lineage>
</organism>